<keyword evidence="1" id="KW-0560">Oxidoreductase</keyword>
<dbReference type="InterPro" id="IPR050463">
    <property type="entry name" value="Gfo/Idh/MocA_oxidrdct_glycsds"/>
</dbReference>
<feature type="domain" description="GFO/IDH/MocA-like oxidoreductase" evidence="3">
    <location>
        <begin position="143"/>
        <end position="257"/>
    </location>
</feature>
<organism evidence="4 6">
    <name type="scientific">Methylobacterium oxalidis</name>
    <dbReference type="NCBI Taxonomy" id="944322"/>
    <lineage>
        <taxon>Bacteria</taxon>
        <taxon>Pseudomonadati</taxon>
        <taxon>Pseudomonadota</taxon>
        <taxon>Alphaproteobacteria</taxon>
        <taxon>Hyphomicrobiales</taxon>
        <taxon>Methylobacteriaceae</taxon>
        <taxon>Methylobacterium</taxon>
    </lineage>
</organism>
<accession>A0A512IXS6</accession>
<dbReference type="Gene3D" id="3.40.50.720">
    <property type="entry name" value="NAD(P)-binding Rossmann-like Domain"/>
    <property type="match status" value="1"/>
</dbReference>
<feature type="domain" description="Gfo/Idh/MocA-like oxidoreductase N-terminal" evidence="2">
    <location>
        <begin position="12"/>
        <end position="132"/>
    </location>
</feature>
<dbReference type="Gene3D" id="3.30.360.10">
    <property type="entry name" value="Dihydrodipicolinate Reductase, domain 2"/>
    <property type="match status" value="1"/>
</dbReference>
<dbReference type="SUPFAM" id="SSF55347">
    <property type="entry name" value="Glyceraldehyde-3-phosphate dehydrogenase-like, C-terminal domain"/>
    <property type="match status" value="1"/>
</dbReference>
<dbReference type="GO" id="GO:0016491">
    <property type="term" value="F:oxidoreductase activity"/>
    <property type="evidence" value="ECO:0007669"/>
    <property type="project" value="UniProtKB-KW"/>
</dbReference>
<dbReference type="OrthoDB" id="9774191at2"/>
<dbReference type="Pfam" id="PF22725">
    <property type="entry name" value="GFO_IDH_MocA_C3"/>
    <property type="match status" value="1"/>
</dbReference>
<evidence type="ECO:0000313" key="5">
    <source>
        <dbReference type="EMBL" id="GLS67865.1"/>
    </source>
</evidence>
<dbReference type="GO" id="GO:0000166">
    <property type="term" value="F:nucleotide binding"/>
    <property type="evidence" value="ECO:0007669"/>
    <property type="project" value="InterPro"/>
</dbReference>
<dbReference type="InterPro" id="IPR008354">
    <property type="entry name" value="Glc-Fru_OxRdtase_bac"/>
</dbReference>
<dbReference type="Pfam" id="PF01408">
    <property type="entry name" value="GFO_IDH_MocA"/>
    <property type="match status" value="1"/>
</dbReference>
<sequence length="369" mass="39696">MDARRVTDGKVRYAVVAGGWISQAAFMPAVAQTGNSEMTALVTGDPEKARVLGERYGLRTFSYEQYGEALASGLFDAVYLALPNWMHRDYAVPALEAGCHLLLEKPMAVSSAECEAIREAARRSGAKLMIAYRLHFEPGTLDALRRVRAGEIGEPRLFTATFCQQVSPDNHRAKHGFWAGPVADMGPYPINACRNLFGDEPTEVSARAVRAADSPYDFDDTVAVTLRFPGARIAQFTVSYGTAAVDAYRIVGTKGDLAMSPGFGFGKGLAGRLTVDGKSKDLVYESIDQFGAETRAFSACILEDREPEPDGEEGLADVRVVEAVKRSLASGAPVALPPLRRRTRPDPSQVVVLPEIETPDLVNAAGPGG</sequence>
<dbReference type="RefSeq" id="WP_147024153.1">
    <property type="nucleotide sequence ID" value="NZ_BJZU01000004.1"/>
</dbReference>
<dbReference type="SUPFAM" id="SSF51735">
    <property type="entry name" value="NAD(P)-binding Rossmann-fold domains"/>
    <property type="match status" value="1"/>
</dbReference>
<keyword evidence="7" id="KW-1185">Reference proteome</keyword>
<evidence type="ECO:0000259" key="3">
    <source>
        <dbReference type="Pfam" id="PF22725"/>
    </source>
</evidence>
<reference evidence="4 6" key="3">
    <citation type="submission" date="2019-07" db="EMBL/GenBank/DDBJ databases">
        <title>Whole genome shotgun sequence of Methylobacterium oxalidis NBRC 107715.</title>
        <authorList>
            <person name="Hosoyama A."/>
            <person name="Uohara A."/>
            <person name="Ohji S."/>
            <person name="Ichikawa N."/>
        </authorList>
    </citation>
    <scope>NUCLEOTIDE SEQUENCE [LARGE SCALE GENOMIC DNA]</scope>
    <source>
        <strain evidence="4 6">NBRC 107715</strain>
    </source>
</reference>
<dbReference type="AlphaFoldDB" id="A0A512IXS6"/>
<protein>
    <submittedName>
        <fullName evidence="4">Glucose-fructose oxidoreductase</fullName>
    </submittedName>
</protein>
<evidence type="ECO:0000256" key="1">
    <source>
        <dbReference type="ARBA" id="ARBA00023002"/>
    </source>
</evidence>
<comment type="caution">
    <text evidence="4">The sequence shown here is derived from an EMBL/GenBank/DDBJ whole genome shotgun (WGS) entry which is preliminary data.</text>
</comment>
<dbReference type="PANTHER" id="PTHR43818:SF11">
    <property type="entry name" value="BCDNA.GH03377"/>
    <property type="match status" value="1"/>
</dbReference>
<dbReference type="Proteomes" id="UP000321960">
    <property type="component" value="Unassembled WGS sequence"/>
</dbReference>
<evidence type="ECO:0000313" key="7">
    <source>
        <dbReference type="Proteomes" id="UP001156856"/>
    </source>
</evidence>
<dbReference type="EMBL" id="BSPK01000117">
    <property type="protein sequence ID" value="GLS67865.1"/>
    <property type="molecule type" value="Genomic_DNA"/>
</dbReference>
<dbReference type="InterPro" id="IPR055170">
    <property type="entry name" value="GFO_IDH_MocA-like_dom"/>
</dbReference>
<evidence type="ECO:0000259" key="2">
    <source>
        <dbReference type="Pfam" id="PF01408"/>
    </source>
</evidence>
<name>A0A512IXS6_9HYPH</name>
<evidence type="ECO:0000313" key="4">
    <source>
        <dbReference type="EMBL" id="GEP02486.1"/>
    </source>
</evidence>
<dbReference type="InterPro" id="IPR036291">
    <property type="entry name" value="NAD(P)-bd_dom_sf"/>
</dbReference>
<reference evidence="5" key="4">
    <citation type="submission" date="2023-01" db="EMBL/GenBank/DDBJ databases">
        <title>Draft genome sequence of Methylobacterium oxalidis strain NBRC 107715.</title>
        <authorList>
            <person name="Sun Q."/>
            <person name="Mori K."/>
        </authorList>
    </citation>
    <scope>NUCLEOTIDE SEQUENCE</scope>
    <source>
        <strain evidence="5">NBRC 107715</strain>
    </source>
</reference>
<dbReference type="EMBL" id="BJZU01000004">
    <property type="protein sequence ID" value="GEP02486.1"/>
    <property type="molecule type" value="Genomic_DNA"/>
</dbReference>
<dbReference type="PRINTS" id="PR01775">
    <property type="entry name" value="GLFROXRDTASE"/>
</dbReference>
<proteinExistence type="predicted"/>
<dbReference type="InterPro" id="IPR000683">
    <property type="entry name" value="Gfo/Idh/MocA-like_OxRdtase_N"/>
</dbReference>
<dbReference type="Proteomes" id="UP001156856">
    <property type="component" value="Unassembled WGS sequence"/>
</dbReference>
<reference evidence="7" key="2">
    <citation type="journal article" date="2019" name="Int. J. Syst. Evol. Microbiol.">
        <title>The Global Catalogue of Microorganisms (GCM) 10K type strain sequencing project: providing services to taxonomists for standard genome sequencing and annotation.</title>
        <authorList>
            <consortium name="The Broad Institute Genomics Platform"/>
            <consortium name="The Broad Institute Genome Sequencing Center for Infectious Disease"/>
            <person name="Wu L."/>
            <person name="Ma J."/>
        </authorList>
    </citation>
    <scope>NUCLEOTIDE SEQUENCE [LARGE SCALE GENOMIC DNA]</scope>
    <source>
        <strain evidence="7">NBRC 107715</strain>
    </source>
</reference>
<gene>
    <name evidence="5" type="ORF">GCM10007888_62500</name>
    <name evidence="4" type="ORF">MOX02_05240</name>
</gene>
<evidence type="ECO:0000313" key="6">
    <source>
        <dbReference type="Proteomes" id="UP000321960"/>
    </source>
</evidence>
<dbReference type="PANTHER" id="PTHR43818">
    <property type="entry name" value="BCDNA.GH03377"/>
    <property type="match status" value="1"/>
</dbReference>
<reference evidence="5" key="1">
    <citation type="journal article" date="2014" name="Int. J. Syst. Evol. Microbiol.">
        <title>Complete genome of a new Firmicutes species belonging to the dominant human colonic microbiota ('Ruminococcus bicirculans') reveals two chromosomes and a selective capacity to utilize plant glucans.</title>
        <authorList>
            <consortium name="NISC Comparative Sequencing Program"/>
            <person name="Wegmann U."/>
            <person name="Louis P."/>
            <person name="Goesmann A."/>
            <person name="Henrissat B."/>
            <person name="Duncan S.H."/>
            <person name="Flint H.J."/>
        </authorList>
    </citation>
    <scope>NUCLEOTIDE SEQUENCE</scope>
    <source>
        <strain evidence="5">NBRC 107715</strain>
    </source>
</reference>